<sequence length="126" mass="14147">MSNQQGFRSLSTFKGNIIDSNLYLQQCRYSNAGQINIISVTTVEHWVLTFEDEGPGIDESHLKHLFKPFYRLEDSRSRLDGGTGLGLAVIDAIIEAHQGHIYYSKSKNLGGSCFTIQLNRKTSTHL</sequence>
<dbReference type="InterPro" id="IPR003594">
    <property type="entry name" value="HATPase_dom"/>
</dbReference>
<dbReference type="EC" id="2.7.13.3" evidence="2"/>
<evidence type="ECO:0000313" key="9">
    <source>
        <dbReference type="Proteomes" id="UP001164081"/>
    </source>
</evidence>
<gene>
    <name evidence="8" type="ORF">LSO58_17130</name>
</gene>
<evidence type="ECO:0000256" key="1">
    <source>
        <dbReference type="ARBA" id="ARBA00000085"/>
    </source>
</evidence>
<keyword evidence="8" id="KW-0547">Nucleotide-binding</keyword>
<accession>A0AA46S885</accession>
<keyword evidence="8" id="KW-0614">Plasmid</keyword>
<keyword evidence="3" id="KW-0597">Phosphoprotein</keyword>
<keyword evidence="8" id="KW-0067">ATP-binding</keyword>
<dbReference type="PROSITE" id="PS50109">
    <property type="entry name" value="HIS_KIN"/>
    <property type="match status" value="1"/>
</dbReference>
<dbReference type="GO" id="GO:0016036">
    <property type="term" value="P:cellular response to phosphate starvation"/>
    <property type="evidence" value="ECO:0007669"/>
    <property type="project" value="TreeGrafter"/>
</dbReference>
<dbReference type="GO" id="GO:0004721">
    <property type="term" value="F:phosphoprotein phosphatase activity"/>
    <property type="evidence" value="ECO:0007669"/>
    <property type="project" value="TreeGrafter"/>
</dbReference>
<dbReference type="GO" id="GO:0000155">
    <property type="term" value="F:phosphorelay sensor kinase activity"/>
    <property type="evidence" value="ECO:0007669"/>
    <property type="project" value="TreeGrafter"/>
</dbReference>
<dbReference type="InterPro" id="IPR036890">
    <property type="entry name" value="HATPase_C_sf"/>
</dbReference>
<dbReference type="PRINTS" id="PR00344">
    <property type="entry name" value="BCTRLSENSOR"/>
</dbReference>
<feature type="domain" description="Histidine kinase" evidence="7">
    <location>
        <begin position="21"/>
        <end position="122"/>
    </location>
</feature>
<geneLocation type="plasmid" evidence="8 9">
    <name>pRIVM_C010761_1</name>
</geneLocation>
<dbReference type="PANTHER" id="PTHR45453">
    <property type="entry name" value="PHOSPHATE REGULON SENSOR PROTEIN PHOR"/>
    <property type="match status" value="1"/>
</dbReference>
<organism evidence="8 9">
    <name type="scientific">Acinetobacter ursingii</name>
    <dbReference type="NCBI Taxonomy" id="108980"/>
    <lineage>
        <taxon>Bacteria</taxon>
        <taxon>Pseudomonadati</taxon>
        <taxon>Pseudomonadota</taxon>
        <taxon>Gammaproteobacteria</taxon>
        <taxon>Moraxellales</taxon>
        <taxon>Moraxellaceae</taxon>
        <taxon>Acinetobacter</taxon>
    </lineage>
</organism>
<evidence type="ECO:0000256" key="5">
    <source>
        <dbReference type="ARBA" id="ARBA00022777"/>
    </source>
</evidence>
<dbReference type="SMART" id="SM00387">
    <property type="entry name" value="HATPase_c"/>
    <property type="match status" value="1"/>
</dbReference>
<dbReference type="Proteomes" id="UP001164081">
    <property type="component" value="Plasmid pRIVM_C010761_1"/>
</dbReference>
<keyword evidence="6" id="KW-0902">Two-component regulatory system</keyword>
<evidence type="ECO:0000256" key="4">
    <source>
        <dbReference type="ARBA" id="ARBA00022679"/>
    </source>
</evidence>
<dbReference type="InterPro" id="IPR050351">
    <property type="entry name" value="BphY/WalK/GraS-like"/>
</dbReference>
<dbReference type="AlphaFoldDB" id="A0AA46S885"/>
<evidence type="ECO:0000256" key="6">
    <source>
        <dbReference type="ARBA" id="ARBA00023012"/>
    </source>
</evidence>
<name>A0AA46S885_9GAMM</name>
<evidence type="ECO:0000259" key="7">
    <source>
        <dbReference type="PROSITE" id="PS50109"/>
    </source>
</evidence>
<protein>
    <recommendedName>
        <fullName evidence="2">histidine kinase</fullName>
        <ecNumber evidence="2">2.7.13.3</ecNumber>
    </recommendedName>
</protein>
<evidence type="ECO:0000313" key="8">
    <source>
        <dbReference type="EMBL" id="UYF77054.1"/>
    </source>
</evidence>
<dbReference type="InterPro" id="IPR004358">
    <property type="entry name" value="Sig_transdc_His_kin-like_C"/>
</dbReference>
<keyword evidence="5" id="KW-0418">Kinase</keyword>
<evidence type="ECO:0000256" key="3">
    <source>
        <dbReference type="ARBA" id="ARBA00022553"/>
    </source>
</evidence>
<dbReference type="InterPro" id="IPR005467">
    <property type="entry name" value="His_kinase_dom"/>
</dbReference>
<evidence type="ECO:0000256" key="2">
    <source>
        <dbReference type="ARBA" id="ARBA00012438"/>
    </source>
</evidence>
<dbReference type="SUPFAM" id="SSF55874">
    <property type="entry name" value="ATPase domain of HSP90 chaperone/DNA topoisomerase II/histidine kinase"/>
    <property type="match status" value="1"/>
</dbReference>
<dbReference type="PANTHER" id="PTHR45453:SF1">
    <property type="entry name" value="PHOSPHATE REGULON SENSOR PROTEIN PHOR"/>
    <property type="match status" value="1"/>
</dbReference>
<proteinExistence type="predicted"/>
<keyword evidence="4" id="KW-0808">Transferase</keyword>
<dbReference type="GO" id="GO:0005886">
    <property type="term" value="C:plasma membrane"/>
    <property type="evidence" value="ECO:0007669"/>
    <property type="project" value="TreeGrafter"/>
</dbReference>
<dbReference type="EMBL" id="CP089045">
    <property type="protein sequence ID" value="UYF77054.1"/>
    <property type="molecule type" value="Genomic_DNA"/>
</dbReference>
<reference evidence="8" key="1">
    <citation type="journal article" date="2022" name="J Glob Antimicrob Resist">
        <title>Comparative analysis of IMP-4- and OXA-58-containing plasmids of three carbapenemase-producing Acinetobacter ursingii strains in the Netherlands.</title>
        <authorList>
            <person name="Hendrickx A.P.A."/>
            <person name="Schade R.P."/>
            <person name="Landman F."/>
            <person name="Bosch T."/>
            <person name="Schouls L.M."/>
            <person name="van Dijk K."/>
        </authorList>
    </citation>
    <scope>NUCLEOTIDE SEQUENCE</scope>
    <source>
        <strain evidence="8">RIVM_C010761</strain>
    </source>
</reference>
<dbReference type="Pfam" id="PF02518">
    <property type="entry name" value="HATPase_c"/>
    <property type="match status" value="1"/>
</dbReference>
<dbReference type="Gene3D" id="3.30.565.10">
    <property type="entry name" value="Histidine kinase-like ATPase, C-terminal domain"/>
    <property type="match status" value="1"/>
</dbReference>
<dbReference type="GO" id="GO:0005524">
    <property type="term" value="F:ATP binding"/>
    <property type="evidence" value="ECO:0007669"/>
    <property type="project" value="UniProtKB-KW"/>
</dbReference>
<dbReference type="RefSeq" id="WP_263503853.1">
    <property type="nucleotide sequence ID" value="NZ_CP089045.1"/>
</dbReference>
<comment type="catalytic activity">
    <reaction evidence="1">
        <text>ATP + protein L-histidine = ADP + protein N-phospho-L-histidine.</text>
        <dbReference type="EC" id="2.7.13.3"/>
    </reaction>
</comment>